<gene>
    <name evidence="1" type="ORF">DL1_08580</name>
</gene>
<evidence type="ECO:0000313" key="2">
    <source>
        <dbReference type="Proteomes" id="UP000027725"/>
    </source>
</evidence>
<dbReference type="AlphaFoldDB" id="A0A074TIH8"/>
<dbReference type="OrthoDB" id="7284404at2"/>
<protein>
    <submittedName>
        <fullName evidence="1">Uncharacterized protein</fullName>
    </submittedName>
</protein>
<dbReference type="STRING" id="1185766.SAMN05216224_10671"/>
<dbReference type="Proteomes" id="UP000027725">
    <property type="component" value="Unassembled WGS sequence"/>
</dbReference>
<proteinExistence type="predicted"/>
<reference evidence="1 2" key="1">
    <citation type="submission" date="2014-03" db="EMBL/GenBank/DDBJ databases">
        <title>The draft genome sequence of Thioclava dalianensis DLFJ1-1.</title>
        <authorList>
            <person name="Lai Q."/>
            <person name="Shao Z."/>
        </authorList>
    </citation>
    <scope>NUCLEOTIDE SEQUENCE [LARGE SCALE GENOMIC DNA]</scope>
    <source>
        <strain evidence="1 2">DLFJ1-1</strain>
    </source>
</reference>
<comment type="caution">
    <text evidence="1">The sequence shown here is derived from an EMBL/GenBank/DDBJ whole genome shotgun (WGS) entry which is preliminary data.</text>
</comment>
<accession>A0A074TIH8</accession>
<dbReference type="RefSeq" id="WP_051693604.1">
    <property type="nucleotide sequence ID" value="NZ_FOVB01000006.1"/>
</dbReference>
<name>A0A074TIH8_9RHOB</name>
<dbReference type="EMBL" id="JHEH01000023">
    <property type="protein sequence ID" value="KEP68793.1"/>
    <property type="molecule type" value="Genomic_DNA"/>
</dbReference>
<organism evidence="1 2">
    <name type="scientific">Thioclava dalianensis</name>
    <dbReference type="NCBI Taxonomy" id="1185766"/>
    <lineage>
        <taxon>Bacteria</taxon>
        <taxon>Pseudomonadati</taxon>
        <taxon>Pseudomonadota</taxon>
        <taxon>Alphaproteobacteria</taxon>
        <taxon>Rhodobacterales</taxon>
        <taxon>Paracoccaceae</taxon>
        <taxon>Thioclava</taxon>
    </lineage>
</organism>
<keyword evidence="2" id="KW-1185">Reference proteome</keyword>
<dbReference type="eggNOG" id="ENOG5031DTS">
    <property type="taxonomic scope" value="Bacteria"/>
</dbReference>
<sequence length="345" mass="38908">MKRQKKYELVAQIKAILTRHNPRTTFPSLYTMTHDDAEHVLAAVEAIEAKNSRLERAIERIATPEAFYVATSKVDPETFARMTFATEIGAGHSIEQATNTAERETKRRFPLREAQMEKAATDEQVAVVKPLEWAPVDGDPDTLTAFDYTIMHDWHGYQVYRGAVCLGDPWPNLGKAQSFVQEDVEPRILHTIDFQPASAVRAAALGAAEAQRVDTIAMLDGEPEYHEMGMGCGLEDRDITDRYEAMRFGWEQAMERTFAEHINPAIEVLTTADDAAWLAKHDDEVIERCAKIIDKRADDYHREHGSCDPTTGVTEYPGNGDEWMEEWEELAEEIRASKKGATHGE</sequence>
<evidence type="ECO:0000313" key="1">
    <source>
        <dbReference type="EMBL" id="KEP68793.1"/>
    </source>
</evidence>